<proteinExistence type="predicted"/>
<name>A0AAE0P5Q5_9PEZI</name>
<accession>A0AAE0P5Q5</accession>
<evidence type="ECO:0000256" key="1">
    <source>
        <dbReference type="SAM" id="MobiDB-lite"/>
    </source>
</evidence>
<feature type="region of interest" description="Disordered" evidence="1">
    <location>
        <begin position="329"/>
        <end position="373"/>
    </location>
</feature>
<evidence type="ECO:0000313" key="2">
    <source>
        <dbReference type="EMBL" id="KAK3393883.1"/>
    </source>
</evidence>
<dbReference type="AlphaFoldDB" id="A0AAE0P5Q5"/>
<evidence type="ECO:0000313" key="3">
    <source>
        <dbReference type="Proteomes" id="UP001285441"/>
    </source>
</evidence>
<gene>
    <name evidence="2" type="ORF">B0H63DRAFT_555185</name>
</gene>
<evidence type="ECO:0008006" key="4">
    <source>
        <dbReference type="Google" id="ProtNLM"/>
    </source>
</evidence>
<dbReference type="EMBL" id="JAULSW010000001">
    <property type="protein sequence ID" value="KAK3393883.1"/>
    <property type="molecule type" value="Genomic_DNA"/>
</dbReference>
<organism evidence="2 3">
    <name type="scientific">Podospora didyma</name>
    <dbReference type="NCBI Taxonomy" id="330526"/>
    <lineage>
        <taxon>Eukaryota</taxon>
        <taxon>Fungi</taxon>
        <taxon>Dikarya</taxon>
        <taxon>Ascomycota</taxon>
        <taxon>Pezizomycotina</taxon>
        <taxon>Sordariomycetes</taxon>
        <taxon>Sordariomycetidae</taxon>
        <taxon>Sordariales</taxon>
        <taxon>Podosporaceae</taxon>
        <taxon>Podospora</taxon>
    </lineage>
</organism>
<reference evidence="2" key="2">
    <citation type="submission" date="2023-06" db="EMBL/GenBank/DDBJ databases">
        <authorList>
            <consortium name="Lawrence Berkeley National Laboratory"/>
            <person name="Haridas S."/>
            <person name="Hensen N."/>
            <person name="Bonometti L."/>
            <person name="Westerberg I."/>
            <person name="Brannstrom I.O."/>
            <person name="Guillou S."/>
            <person name="Cros-Aarteil S."/>
            <person name="Calhoun S."/>
            <person name="Kuo A."/>
            <person name="Mondo S."/>
            <person name="Pangilinan J."/>
            <person name="Riley R."/>
            <person name="LaButti K."/>
            <person name="Andreopoulos B."/>
            <person name="Lipzen A."/>
            <person name="Chen C."/>
            <person name="Yanf M."/>
            <person name="Daum C."/>
            <person name="Ng V."/>
            <person name="Clum A."/>
            <person name="Steindorff A."/>
            <person name="Ohm R."/>
            <person name="Martin F."/>
            <person name="Silar P."/>
            <person name="Natvig D."/>
            <person name="Lalanne C."/>
            <person name="Gautier V."/>
            <person name="Ament-velasquez S.L."/>
            <person name="Kruys A."/>
            <person name="Hutchinson M.I."/>
            <person name="Powell A.J."/>
            <person name="Barry K."/>
            <person name="Miller A.N."/>
            <person name="Grigoriev I.V."/>
            <person name="Debuchy R."/>
            <person name="Gladieux P."/>
            <person name="Thoren M.H."/>
            <person name="Johannesson H."/>
        </authorList>
    </citation>
    <scope>NUCLEOTIDE SEQUENCE</scope>
    <source>
        <strain evidence="2">CBS 232.78</strain>
    </source>
</reference>
<protein>
    <recommendedName>
        <fullName evidence="4">BTB domain-containing protein</fullName>
    </recommendedName>
</protein>
<sequence length="409" mass="44074">MDSLKVVVVASPFANMSPLYEVDPEADVLLIVPPNNKPFAPWNDASSGPGQVNGLGINSKASPPPSPGLRIKVSSKHLTLASRVFKNKLQHGSTRSSTQSDGRVHLTLTDSIYDPKAVTAVVNAVHGRGSKLKTVRVDLATLAQIALFTDTFQLFDTVEVYADRWIDKLLQDEGLPDLYGRDLVLWIFISHVFRRADVFKSVTKLAAVHSTGPIPDLGLPIREKLIKHIDAQRQELAGQAITSLHGAMDTLTSGAATCPKFQCDSFLLGELIKTLHKSKLVWPRPAKPLTGVSFGMIVAAVSSSTQYSESQRRIIPAAAELWNDAARSHPAAVLPSRKRKSPVQQPITPPDSSPEPVARSVPGSGAGGNSFESHDCAARKLMGDLDGLEALEDGVKGLELESSLGYQNY</sequence>
<dbReference type="Proteomes" id="UP001285441">
    <property type="component" value="Unassembled WGS sequence"/>
</dbReference>
<keyword evidence="3" id="KW-1185">Reference proteome</keyword>
<reference evidence="2" key="1">
    <citation type="journal article" date="2023" name="Mol. Phylogenet. Evol.">
        <title>Genome-scale phylogeny and comparative genomics of the fungal order Sordariales.</title>
        <authorList>
            <person name="Hensen N."/>
            <person name="Bonometti L."/>
            <person name="Westerberg I."/>
            <person name="Brannstrom I.O."/>
            <person name="Guillou S."/>
            <person name="Cros-Aarteil S."/>
            <person name="Calhoun S."/>
            <person name="Haridas S."/>
            <person name="Kuo A."/>
            <person name="Mondo S."/>
            <person name="Pangilinan J."/>
            <person name="Riley R."/>
            <person name="LaButti K."/>
            <person name="Andreopoulos B."/>
            <person name="Lipzen A."/>
            <person name="Chen C."/>
            <person name="Yan M."/>
            <person name="Daum C."/>
            <person name="Ng V."/>
            <person name="Clum A."/>
            <person name="Steindorff A."/>
            <person name="Ohm R.A."/>
            <person name="Martin F."/>
            <person name="Silar P."/>
            <person name="Natvig D.O."/>
            <person name="Lalanne C."/>
            <person name="Gautier V."/>
            <person name="Ament-Velasquez S.L."/>
            <person name="Kruys A."/>
            <person name="Hutchinson M.I."/>
            <person name="Powell A.J."/>
            <person name="Barry K."/>
            <person name="Miller A.N."/>
            <person name="Grigoriev I.V."/>
            <person name="Debuchy R."/>
            <person name="Gladieux P."/>
            <person name="Hiltunen Thoren M."/>
            <person name="Johannesson H."/>
        </authorList>
    </citation>
    <scope>NUCLEOTIDE SEQUENCE</scope>
    <source>
        <strain evidence="2">CBS 232.78</strain>
    </source>
</reference>
<comment type="caution">
    <text evidence="2">The sequence shown here is derived from an EMBL/GenBank/DDBJ whole genome shotgun (WGS) entry which is preliminary data.</text>
</comment>